<organism evidence="2 3">
    <name type="scientific">Colletotrichum lupini</name>
    <dbReference type="NCBI Taxonomy" id="145971"/>
    <lineage>
        <taxon>Eukaryota</taxon>
        <taxon>Fungi</taxon>
        <taxon>Dikarya</taxon>
        <taxon>Ascomycota</taxon>
        <taxon>Pezizomycotina</taxon>
        <taxon>Sordariomycetes</taxon>
        <taxon>Hypocreomycetidae</taxon>
        <taxon>Glomerellales</taxon>
        <taxon>Glomerellaceae</taxon>
        <taxon>Colletotrichum</taxon>
        <taxon>Colletotrichum acutatum species complex</taxon>
    </lineage>
</organism>
<accession>A0A9Q8WJ85</accession>
<keyword evidence="3" id="KW-1185">Reference proteome</keyword>
<feature type="compositionally biased region" description="Basic residues" evidence="1">
    <location>
        <begin position="215"/>
        <end position="224"/>
    </location>
</feature>
<dbReference type="Proteomes" id="UP000830671">
    <property type="component" value="Chromosome 5"/>
</dbReference>
<feature type="compositionally biased region" description="Polar residues" evidence="1">
    <location>
        <begin position="250"/>
        <end position="261"/>
    </location>
</feature>
<evidence type="ECO:0000313" key="3">
    <source>
        <dbReference type="Proteomes" id="UP000830671"/>
    </source>
</evidence>
<gene>
    <name evidence="2" type="ORF">CLUP02_10916</name>
</gene>
<feature type="region of interest" description="Disordered" evidence="1">
    <location>
        <begin position="1"/>
        <end position="31"/>
    </location>
</feature>
<dbReference type="KEGG" id="clup:CLUP02_10916"/>
<feature type="region of interest" description="Disordered" evidence="1">
    <location>
        <begin position="83"/>
        <end position="104"/>
    </location>
</feature>
<dbReference type="AlphaFoldDB" id="A0A9Q8WJ85"/>
<reference evidence="2" key="1">
    <citation type="journal article" date="2021" name="Mol. Plant Microbe Interact.">
        <title>Complete Genome Sequence of the Plant-Pathogenic Fungus Colletotrichum lupini.</title>
        <authorList>
            <person name="Baroncelli R."/>
            <person name="Pensec F."/>
            <person name="Da Lio D."/>
            <person name="Boufleur T."/>
            <person name="Vicente I."/>
            <person name="Sarrocco S."/>
            <person name="Picot A."/>
            <person name="Baraldi E."/>
            <person name="Sukno S."/>
            <person name="Thon M."/>
            <person name="Le Floch G."/>
        </authorList>
    </citation>
    <scope>NUCLEOTIDE SEQUENCE</scope>
    <source>
        <strain evidence="2">IMI 504893</strain>
    </source>
</reference>
<feature type="compositionally biased region" description="Basic residues" evidence="1">
    <location>
        <begin position="193"/>
        <end position="204"/>
    </location>
</feature>
<feature type="region of interest" description="Disordered" evidence="1">
    <location>
        <begin position="184"/>
        <end position="300"/>
    </location>
</feature>
<protein>
    <submittedName>
        <fullName evidence="2">Uncharacterized protein</fullName>
    </submittedName>
</protein>
<dbReference type="RefSeq" id="XP_049147033.1">
    <property type="nucleotide sequence ID" value="XM_049289888.1"/>
</dbReference>
<dbReference type="EMBL" id="CP019477">
    <property type="protein sequence ID" value="UQC85419.1"/>
    <property type="molecule type" value="Genomic_DNA"/>
</dbReference>
<name>A0A9Q8WJ85_9PEZI</name>
<feature type="compositionally biased region" description="Basic and acidic residues" evidence="1">
    <location>
        <begin position="282"/>
        <end position="293"/>
    </location>
</feature>
<proteinExistence type="predicted"/>
<evidence type="ECO:0000256" key="1">
    <source>
        <dbReference type="SAM" id="MobiDB-lite"/>
    </source>
</evidence>
<sequence>MEGQPVDPSVTRSHSAVAKAETAKSGQGDSPLLRTSMIILRHPPEAFPSIPTRAPNIEGWDGISQTSFLGPVLSVPAAQATTCEDSRRPGQGCPMSPSHSDPRPPTLLTTMYIHPVSRAFGLDQGTKDGRQYLSISRQPTLPIHLDSLRLGTTISSLQAYLLSKACRGASDVYQRSYVIYTGYCDPEANPTKKEKKKKKKKASGTRHENIAPPQQKHKSTKKSRDHGARQPCDQADLAVTSPGGLVIRPSSLSPETAGQLSRRQRYPADTFQEENSSGEGEEQARKRTNESPRNHPRGGYVLRRRPWRKTSKMYRVHHSPFEPWKLLPRIIAAWCRHGTGHILEAGISREARRNTPSEKCPHIGPGLASWSMETRLPKTLSSRYLTSHQRAQNSIVNSVIII</sequence>
<evidence type="ECO:0000313" key="2">
    <source>
        <dbReference type="EMBL" id="UQC85419.1"/>
    </source>
</evidence>
<dbReference type="GeneID" id="73344898"/>